<evidence type="ECO:0000259" key="1">
    <source>
        <dbReference type="Pfam" id="PF07791"/>
    </source>
</evidence>
<name>A0ABW3FDD5_9HYPH</name>
<organism evidence="2 3">
    <name type="scientific">Pseudahrensia aquimaris</name>
    <dbReference type="NCBI Taxonomy" id="744461"/>
    <lineage>
        <taxon>Bacteria</taxon>
        <taxon>Pseudomonadati</taxon>
        <taxon>Pseudomonadota</taxon>
        <taxon>Alphaproteobacteria</taxon>
        <taxon>Hyphomicrobiales</taxon>
        <taxon>Ahrensiaceae</taxon>
        <taxon>Pseudahrensia</taxon>
    </lineage>
</organism>
<dbReference type="Pfam" id="PF07791">
    <property type="entry name" value="Imm11"/>
    <property type="match status" value="1"/>
</dbReference>
<protein>
    <submittedName>
        <fullName evidence="2">Imm11 family protein</fullName>
    </submittedName>
</protein>
<evidence type="ECO:0000313" key="3">
    <source>
        <dbReference type="Proteomes" id="UP001597101"/>
    </source>
</evidence>
<reference evidence="3" key="1">
    <citation type="journal article" date="2019" name="Int. J. Syst. Evol. Microbiol.">
        <title>The Global Catalogue of Microorganisms (GCM) 10K type strain sequencing project: providing services to taxonomists for standard genome sequencing and annotation.</title>
        <authorList>
            <consortium name="The Broad Institute Genomics Platform"/>
            <consortium name="The Broad Institute Genome Sequencing Center for Infectious Disease"/>
            <person name="Wu L."/>
            <person name="Ma J."/>
        </authorList>
    </citation>
    <scope>NUCLEOTIDE SEQUENCE [LARGE SCALE GENOMIC DNA]</scope>
    <source>
        <strain evidence="3">CCUG 60023</strain>
    </source>
</reference>
<gene>
    <name evidence="2" type="ORF">ACFQ14_05825</name>
</gene>
<keyword evidence="3" id="KW-1185">Reference proteome</keyword>
<dbReference type="Proteomes" id="UP001597101">
    <property type="component" value="Unassembled WGS sequence"/>
</dbReference>
<comment type="caution">
    <text evidence="2">The sequence shown here is derived from an EMBL/GenBank/DDBJ whole genome shotgun (WGS) entry which is preliminary data.</text>
</comment>
<proteinExistence type="predicted"/>
<dbReference type="EMBL" id="JBHTJV010000003">
    <property type="protein sequence ID" value="MFD0915919.1"/>
    <property type="molecule type" value="Genomic_DNA"/>
</dbReference>
<dbReference type="InterPro" id="IPR012433">
    <property type="entry name" value="Imm11"/>
</dbReference>
<accession>A0ABW3FDD5</accession>
<dbReference type="RefSeq" id="WP_377211759.1">
    <property type="nucleotide sequence ID" value="NZ_JBHTJV010000003.1"/>
</dbReference>
<evidence type="ECO:0000313" key="2">
    <source>
        <dbReference type="EMBL" id="MFD0915919.1"/>
    </source>
</evidence>
<feature type="domain" description="Immunity MXAN-0049 protein" evidence="1">
    <location>
        <begin position="75"/>
        <end position="215"/>
    </location>
</feature>
<sequence length="235" mass="26831">MAATISRSNEARHLGTELRNYEGDHRAPGKAITKYLEECVAQKEEYRDGKYHSFGSLIGHTLPPELFPKTMIFTKGKKLYNMTDGYGKGIVTQAFKDCHKAVQPEGNQFIPVTILNKDETPHEGNFYFFWVDTVCEALNLVSGGVHAIGWYPEMDMSTATYQIKARSPGEPSRLAVYSDRIEGLAAWQDPRMPRRIFFSDAFLARLREAKCQGWHESNYFHERPDDWLPEDDGTT</sequence>